<accession>A0AAV0AWV9</accession>
<dbReference type="Proteomes" id="UP001153365">
    <property type="component" value="Unassembled WGS sequence"/>
</dbReference>
<proteinExistence type="predicted"/>
<reference evidence="3" key="1">
    <citation type="submission" date="2022-06" db="EMBL/GenBank/DDBJ databases">
        <authorList>
            <consortium name="SYNGENTA / RWTH Aachen University"/>
        </authorList>
    </citation>
    <scope>NUCLEOTIDE SEQUENCE</scope>
</reference>
<dbReference type="InterPro" id="IPR000467">
    <property type="entry name" value="G_patch_dom"/>
</dbReference>
<evidence type="ECO:0000259" key="2">
    <source>
        <dbReference type="PROSITE" id="PS50174"/>
    </source>
</evidence>
<dbReference type="EMBL" id="CALTRL010002123">
    <property type="protein sequence ID" value="CAH7674742.1"/>
    <property type="molecule type" value="Genomic_DNA"/>
</dbReference>
<feature type="non-terminal residue" evidence="3">
    <location>
        <position position="105"/>
    </location>
</feature>
<keyword evidence="4" id="KW-1185">Reference proteome</keyword>
<feature type="compositionally biased region" description="Polar residues" evidence="1">
    <location>
        <begin position="73"/>
        <end position="98"/>
    </location>
</feature>
<feature type="compositionally biased region" description="Low complexity" evidence="1">
    <location>
        <begin position="50"/>
        <end position="67"/>
    </location>
</feature>
<dbReference type="AlphaFoldDB" id="A0AAV0AWV9"/>
<evidence type="ECO:0000256" key="1">
    <source>
        <dbReference type="SAM" id="MobiDB-lite"/>
    </source>
</evidence>
<comment type="caution">
    <text evidence="3">The sequence shown here is derived from an EMBL/GenBank/DDBJ whole genome shotgun (WGS) entry which is preliminary data.</text>
</comment>
<evidence type="ECO:0000313" key="4">
    <source>
        <dbReference type="Proteomes" id="UP001153365"/>
    </source>
</evidence>
<gene>
    <name evidence="3" type="ORF">PPACK8108_LOCUS9674</name>
</gene>
<feature type="region of interest" description="Disordered" evidence="1">
    <location>
        <begin position="44"/>
        <end position="105"/>
    </location>
</feature>
<dbReference type="GO" id="GO:0003676">
    <property type="term" value="F:nucleic acid binding"/>
    <property type="evidence" value="ECO:0007669"/>
    <property type="project" value="InterPro"/>
</dbReference>
<feature type="compositionally biased region" description="Basic and acidic residues" evidence="1">
    <location>
        <begin position="1"/>
        <end position="26"/>
    </location>
</feature>
<dbReference type="PROSITE" id="PS50174">
    <property type="entry name" value="G_PATCH"/>
    <property type="match status" value="1"/>
</dbReference>
<evidence type="ECO:0000313" key="3">
    <source>
        <dbReference type="EMBL" id="CAH7674742.1"/>
    </source>
</evidence>
<dbReference type="Pfam" id="PF01585">
    <property type="entry name" value="G-patch"/>
    <property type="match status" value="1"/>
</dbReference>
<organism evidence="3 4">
    <name type="scientific">Phakopsora pachyrhizi</name>
    <name type="common">Asian soybean rust disease fungus</name>
    <dbReference type="NCBI Taxonomy" id="170000"/>
    <lineage>
        <taxon>Eukaryota</taxon>
        <taxon>Fungi</taxon>
        <taxon>Dikarya</taxon>
        <taxon>Basidiomycota</taxon>
        <taxon>Pucciniomycotina</taxon>
        <taxon>Pucciniomycetes</taxon>
        <taxon>Pucciniales</taxon>
        <taxon>Phakopsoraceae</taxon>
        <taxon>Phakopsora</taxon>
    </lineage>
</organism>
<sequence length="105" mass="11273">MGLSARREKQKIGDDPRNTRWAKDESNPGFKLLSSMGWSPSRISLGLGASSNESNNNIESNKNPNGSSWKKLPTSTLPIIKSSNLGLGCNPNQSSSSILGAPRFV</sequence>
<feature type="domain" description="G-patch" evidence="2">
    <location>
        <begin position="25"/>
        <end position="92"/>
    </location>
</feature>
<feature type="region of interest" description="Disordered" evidence="1">
    <location>
        <begin position="1"/>
        <end position="28"/>
    </location>
</feature>
<name>A0AAV0AWV9_PHAPC</name>
<protein>
    <recommendedName>
        <fullName evidence="2">G-patch domain-containing protein</fullName>
    </recommendedName>
</protein>